<evidence type="ECO:0000313" key="1">
    <source>
        <dbReference type="EMBL" id="CCX15275.1"/>
    </source>
</evidence>
<dbReference type="AlphaFoldDB" id="U4LAJ8"/>
<gene>
    <name evidence="1" type="ORF">PCON_01550</name>
</gene>
<reference evidence="1 2" key="1">
    <citation type="journal article" date="2013" name="PLoS Genet.">
        <title>The genome and development-dependent transcriptomes of Pyronema confluens: a window into fungal evolution.</title>
        <authorList>
            <person name="Traeger S."/>
            <person name="Altegoer F."/>
            <person name="Freitag M."/>
            <person name="Gabaldon T."/>
            <person name="Kempken F."/>
            <person name="Kumar A."/>
            <person name="Marcet-Houben M."/>
            <person name="Poggeler S."/>
            <person name="Stajich J.E."/>
            <person name="Nowrousian M."/>
        </authorList>
    </citation>
    <scope>NUCLEOTIDE SEQUENCE [LARGE SCALE GENOMIC DNA]</scope>
    <source>
        <strain evidence="2">CBS 100304</strain>
        <tissue evidence="1">Vegetative mycelium</tissue>
    </source>
</reference>
<sequence>MSSFDEMIENFVLGFYIDSEPTPAAHDCGKGRALAPTVYGCDWDARNVYGVEYNEMQKCRDFLYWTEKLSEEYSEIGGVLQIEERAKVLKVVLDTEKKAFEDMYKDGATPETSMEFLHRLKWYSIAREHHETMEQYCDDWWEKDSEGEEEEEVYVGQAADMLEMHGHMNPTANVAVRN</sequence>
<evidence type="ECO:0000313" key="2">
    <source>
        <dbReference type="Proteomes" id="UP000018144"/>
    </source>
</evidence>
<organism evidence="1 2">
    <name type="scientific">Pyronema omphalodes (strain CBS 100304)</name>
    <name type="common">Pyronema confluens</name>
    <dbReference type="NCBI Taxonomy" id="1076935"/>
    <lineage>
        <taxon>Eukaryota</taxon>
        <taxon>Fungi</taxon>
        <taxon>Dikarya</taxon>
        <taxon>Ascomycota</taxon>
        <taxon>Pezizomycotina</taxon>
        <taxon>Pezizomycetes</taxon>
        <taxon>Pezizales</taxon>
        <taxon>Pyronemataceae</taxon>
        <taxon>Pyronema</taxon>
    </lineage>
</organism>
<keyword evidence="2" id="KW-1185">Reference proteome</keyword>
<name>U4LAJ8_PYROM</name>
<protein>
    <submittedName>
        <fullName evidence="1">Uncharacterized protein</fullName>
    </submittedName>
</protein>
<dbReference type="EMBL" id="HF936161">
    <property type="protein sequence ID" value="CCX15275.1"/>
    <property type="molecule type" value="Genomic_DNA"/>
</dbReference>
<proteinExistence type="predicted"/>
<dbReference type="Proteomes" id="UP000018144">
    <property type="component" value="Unassembled WGS sequence"/>
</dbReference>
<accession>U4LAJ8</accession>